<dbReference type="EMBL" id="PFFQ01000032">
    <property type="protein sequence ID" value="PIW16930.1"/>
    <property type="molecule type" value="Genomic_DNA"/>
</dbReference>
<gene>
    <name evidence="1" type="ORF">COW36_10665</name>
</gene>
<dbReference type="Gene3D" id="2.160.10.10">
    <property type="entry name" value="Hexapeptide repeat proteins"/>
    <property type="match status" value="1"/>
</dbReference>
<evidence type="ECO:0008006" key="3">
    <source>
        <dbReference type="Google" id="ProtNLM"/>
    </source>
</evidence>
<proteinExistence type="predicted"/>
<dbReference type="SUPFAM" id="SSF51161">
    <property type="entry name" value="Trimeric LpxA-like enzymes"/>
    <property type="match status" value="1"/>
</dbReference>
<name>A0A2M7G4S8_9BACT</name>
<dbReference type="Proteomes" id="UP000231019">
    <property type="component" value="Unassembled WGS sequence"/>
</dbReference>
<comment type="caution">
    <text evidence="1">The sequence shown here is derived from an EMBL/GenBank/DDBJ whole genome shotgun (WGS) entry which is preliminary data.</text>
</comment>
<evidence type="ECO:0000313" key="2">
    <source>
        <dbReference type="Proteomes" id="UP000231019"/>
    </source>
</evidence>
<dbReference type="AlphaFoldDB" id="A0A2M7G4S8"/>
<dbReference type="InterPro" id="IPR029044">
    <property type="entry name" value="Nucleotide-diphossugar_trans"/>
</dbReference>
<dbReference type="InterPro" id="IPR011004">
    <property type="entry name" value="Trimer_LpxA-like_sf"/>
</dbReference>
<dbReference type="SUPFAM" id="SSF53448">
    <property type="entry name" value="Nucleotide-diphospho-sugar transferases"/>
    <property type="match status" value="1"/>
</dbReference>
<reference evidence="1 2" key="1">
    <citation type="submission" date="2017-09" db="EMBL/GenBank/DDBJ databases">
        <title>Depth-based differentiation of microbial function through sediment-hosted aquifers and enrichment of novel symbionts in the deep terrestrial subsurface.</title>
        <authorList>
            <person name="Probst A.J."/>
            <person name="Ladd B."/>
            <person name="Jarett J.K."/>
            <person name="Geller-Mcgrath D.E."/>
            <person name="Sieber C.M."/>
            <person name="Emerson J.B."/>
            <person name="Anantharaman K."/>
            <person name="Thomas B.C."/>
            <person name="Malmstrom R."/>
            <person name="Stieglmeier M."/>
            <person name="Klingl A."/>
            <person name="Woyke T."/>
            <person name="Ryan C.M."/>
            <person name="Banfield J.F."/>
        </authorList>
    </citation>
    <scope>NUCLEOTIDE SEQUENCE [LARGE SCALE GENOMIC DNA]</scope>
    <source>
        <strain evidence="1">CG17_big_fil_post_rev_8_21_14_2_50_48_46</strain>
    </source>
</reference>
<sequence>MKALVICSEAALEDFQTLEMNPWLLPVAGKAVIEYQLETLGLMGLRDIRILGASPELEKRYGSGQALGLNLSYGALPSENCLAKILRQQLSFIQNVPLVLVQGLRLLIPVHAPHCLRLDQSFCLGEGVYGLTSEAVKAVLAGSLTANRLKNLPTRSHCISWALNNLKDYHRANLEMVSSWSSRISLPAYGQYQGFHCGSKLSLAKDLVCKGQGVIGNHSVIQSQVELQDAYLGQGVMVAQGTHILRTVVLDGTWIGPQLTLEDKIVVGRRLIDPLSEEVILLEEPGWLDTLQVSELATPFERFCAGFLWLLLLPFYAALAPSQPQTRKAYQLKNQTVDLPRFAQTKGWRSRLFARLNLDRVPALQAVMRNQMAWVGQAPVEKNSENPYTDYFPAAFAYSEWLGSEGAQALLDDASYPFFRASCPALKISLKILWRSLTKGKSSEHAKVDSSQETGAWVENPCEILSTESLMAQR</sequence>
<organism evidence="1 2">
    <name type="scientific">bacterium (Candidatus Blackallbacteria) CG17_big_fil_post_rev_8_21_14_2_50_48_46</name>
    <dbReference type="NCBI Taxonomy" id="2014261"/>
    <lineage>
        <taxon>Bacteria</taxon>
        <taxon>Candidatus Blackallbacteria</taxon>
    </lineage>
</organism>
<accession>A0A2M7G4S8</accession>
<evidence type="ECO:0000313" key="1">
    <source>
        <dbReference type="EMBL" id="PIW16930.1"/>
    </source>
</evidence>
<protein>
    <recommendedName>
        <fullName evidence="3">Nucleotidyl transferase domain-containing protein</fullName>
    </recommendedName>
</protein>